<comment type="domain">
    <text evidence="14">The J domain is necessary and sufficient to stimulate DnaK ATPase activity. Zinc center 1 plays an important role in the autonomous, DnaK-independent chaperone activity of DnaJ. Zinc center 2 is essential for interaction with DnaK and for DnaJ activity.</text>
</comment>
<dbReference type="SUPFAM" id="SSF49493">
    <property type="entry name" value="HSP40/DnaJ peptide-binding domain"/>
    <property type="match status" value="2"/>
</dbReference>
<dbReference type="FunFam" id="1.10.287.110:FF:000034">
    <property type="entry name" value="Chaperone protein DnaJ"/>
    <property type="match status" value="1"/>
</dbReference>
<feature type="binding site" evidence="14">
    <location>
        <position position="205"/>
    </location>
    <ligand>
        <name>Zn(2+)</name>
        <dbReference type="ChEBI" id="CHEBI:29105"/>
        <label>1</label>
    </ligand>
</feature>
<dbReference type="Pfam" id="PF01556">
    <property type="entry name" value="DnaJ_C"/>
    <property type="match status" value="1"/>
</dbReference>
<comment type="function">
    <text evidence="11 14">Participates actively in the response to hyperosmotic and heat shock by preventing the aggregation of stress-denatured proteins and by disaggregating proteins, also in an autonomous, DnaK-independent fashion. Unfolded proteins bind initially to DnaJ; upon interaction with the DnaJ-bound protein, DnaK hydrolyzes its bound ATP, resulting in the formation of a stable complex. GrpE releases ADP from DnaK; ATP binding to DnaK triggers the release of the substrate protein, thus completing the reaction cycle. Several rounds of ATP-dependent interactions between DnaJ, DnaK and GrpE are required for fully efficient folding. Also involved, together with DnaK and GrpE, in the DNA replication of plasmids through activation of initiation proteins.</text>
</comment>
<feature type="binding site" evidence="14">
    <location>
        <position position="166"/>
    </location>
    <ligand>
        <name>Zn(2+)</name>
        <dbReference type="ChEBI" id="CHEBI:29105"/>
        <label>2</label>
    </ligand>
</feature>
<comment type="cofactor">
    <cofactor evidence="14">
        <name>Zn(2+)</name>
        <dbReference type="ChEBI" id="CHEBI:29105"/>
    </cofactor>
    <text evidence="14">Binds 2 Zn(2+) ions per monomer.</text>
</comment>
<dbReference type="AlphaFoldDB" id="A0A2G4YUG7"/>
<evidence type="ECO:0000256" key="1">
    <source>
        <dbReference type="ARBA" id="ARBA00004496"/>
    </source>
</evidence>
<evidence type="ECO:0000256" key="12">
    <source>
        <dbReference type="ARBA" id="ARBA00061004"/>
    </source>
</evidence>
<evidence type="ECO:0000256" key="15">
    <source>
        <dbReference type="PROSITE-ProRule" id="PRU00546"/>
    </source>
</evidence>
<dbReference type="RefSeq" id="WP_099471563.1">
    <property type="nucleotide sequence ID" value="NZ_CP041025.1"/>
</dbReference>
<feature type="binding site" evidence="14">
    <location>
        <position position="202"/>
    </location>
    <ligand>
        <name>Zn(2+)</name>
        <dbReference type="ChEBI" id="CHEBI:29105"/>
        <label>1</label>
    </ligand>
</feature>
<accession>A0A2G4YUG7</accession>
<dbReference type="GO" id="GO:0009408">
    <property type="term" value="P:response to heat"/>
    <property type="evidence" value="ECO:0007669"/>
    <property type="project" value="InterPro"/>
</dbReference>
<dbReference type="NCBIfam" id="TIGR02349">
    <property type="entry name" value="DnaJ_bact"/>
    <property type="match status" value="1"/>
</dbReference>
<dbReference type="InterPro" id="IPR018253">
    <property type="entry name" value="DnaJ_domain_CS"/>
</dbReference>
<dbReference type="CDD" id="cd10719">
    <property type="entry name" value="DnaJ_zf"/>
    <property type="match status" value="1"/>
</dbReference>
<dbReference type="OrthoDB" id="9779889at2"/>
<keyword evidence="19" id="KW-1185">Reference proteome</keyword>
<feature type="repeat" description="CXXCXGXG motif" evidence="14">
    <location>
        <begin position="188"/>
        <end position="195"/>
    </location>
</feature>
<feature type="domain" description="J" evidence="16">
    <location>
        <begin position="5"/>
        <end position="70"/>
    </location>
</feature>
<evidence type="ECO:0000256" key="14">
    <source>
        <dbReference type="HAMAP-Rule" id="MF_01152"/>
    </source>
</evidence>
<dbReference type="GO" id="GO:0051082">
    <property type="term" value="F:unfolded protein binding"/>
    <property type="evidence" value="ECO:0007669"/>
    <property type="project" value="UniProtKB-UniRule"/>
</dbReference>
<dbReference type="SMART" id="SM00271">
    <property type="entry name" value="DnaJ"/>
    <property type="match status" value="1"/>
</dbReference>
<protein>
    <recommendedName>
        <fullName evidence="13 14">Chaperone protein DnaJ</fullName>
    </recommendedName>
</protein>
<dbReference type="GO" id="GO:0006260">
    <property type="term" value="P:DNA replication"/>
    <property type="evidence" value="ECO:0007669"/>
    <property type="project" value="UniProtKB-KW"/>
</dbReference>
<comment type="caution">
    <text evidence="18">The sequence shown here is derived from an EMBL/GenBank/DDBJ whole genome shotgun (WGS) entry which is preliminary data.</text>
</comment>
<evidence type="ECO:0000256" key="9">
    <source>
        <dbReference type="ARBA" id="ARBA00023016"/>
    </source>
</evidence>
<feature type="binding site" evidence="14">
    <location>
        <position position="169"/>
    </location>
    <ligand>
        <name>Zn(2+)</name>
        <dbReference type="ChEBI" id="CHEBI:29105"/>
        <label>2</label>
    </ligand>
</feature>
<evidence type="ECO:0000256" key="4">
    <source>
        <dbReference type="ARBA" id="ARBA00022705"/>
    </source>
</evidence>
<dbReference type="InterPro" id="IPR002939">
    <property type="entry name" value="DnaJ_C"/>
</dbReference>
<feature type="repeat" description="CXXCXGXG motif" evidence="14">
    <location>
        <begin position="202"/>
        <end position="209"/>
    </location>
</feature>
<dbReference type="GO" id="GO:0008270">
    <property type="term" value="F:zinc ion binding"/>
    <property type="evidence" value="ECO:0007669"/>
    <property type="project" value="UniProtKB-UniRule"/>
</dbReference>
<keyword evidence="3 14" id="KW-0963">Cytoplasm</keyword>
<evidence type="ECO:0000256" key="8">
    <source>
        <dbReference type="ARBA" id="ARBA00022833"/>
    </source>
</evidence>
<dbReference type="Pfam" id="PF00684">
    <property type="entry name" value="DnaJ_CXXCXGXG"/>
    <property type="match status" value="1"/>
</dbReference>
<comment type="subunit">
    <text evidence="2 14">Homodimer.</text>
</comment>
<dbReference type="NCBIfam" id="NF008035">
    <property type="entry name" value="PRK10767.1"/>
    <property type="match status" value="1"/>
</dbReference>
<dbReference type="PROSITE" id="PS51188">
    <property type="entry name" value="ZF_CR"/>
    <property type="match status" value="1"/>
</dbReference>
<keyword evidence="7 14" id="KW-0863">Zinc-finger</keyword>
<comment type="subcellular location">
    <subcellularLocation>
        <location evidence="1 14">Cytoplasm</location>
    </subcellularLocation>
</comment>
<dbReference type="Proteomes" id="UP000229730">
    <property type="component" value="Unassembled WGS sequence"/>
</dbReference>
<dbReference type="PANTHER" id="PTHR43096">
    <property type="entry name" value="DNAJ HOMOLOG 1, MITOCHONDRIAL-RELATED"/>
    <property type="match status" value="1"/>
</dbReference>
<reference evidence="18 19" key="1">
    <citation type="submission" date="2017-10" db="EMBL/GenBank/DDBJ databases">
        <title>Frigbacter circumglobatus gen. nov. sp. nov., isolated from sediment cultured in situ.</title>
        <authorList>
            <person name="Zhao Z."/>
        </authorList>
    </citation>
    <scope>NUCLEOTIDE SEQUENCE [LARGE SCALE GENOMIC DNA]</scope>
    <source>
        <strain evidence="18 19">ZYL</strain>
    </source>
</reference>
<evidence type="ECO:0000313" key="19">
    <source>
        <dbReference type="Proteomes" id="UP000229730"/>
    </source>
</evidence>
<dbReference type="SUPFAM" id="SSF46565">
    <property type="entry name" value="Chaperone J-domain"/>
    <property type="match status" value="1"/>
</dbReference>
<evidence type="ECO:0000256" key="7">
    <source>
        <dbReference type="ARBA" id="ARBA00022771"/>
    </source>
</evidence>
<evidence type="ECO:0000259" key="17">
    <source>
        <dbReference type="PROSITE" id="PS51188"/>
    </source>
</evidence>
<organism evidence="18 19">
    <name type="scientific">Paremcibacter congregatus</name>
    <dbReference type="NCBI Taxonomy" id="2043170"/>
    <lineage>
        <taxon>Bacteria</taxon>
        <taxon>Pseudomonadati</taxon>
        <taxon>Pseudomonadota</taxon>
        <taxon>Alphaproteobacteria</taxon>
        <taxon>Emcibacterales</taxon>
        <taxon>Emcibacteraceae</taxon>
        <taxon>Paremcibacter</taxon>
    </lineage>
</organism>
<gene>
    <name evidence="14 18" type="primary">dnaJ</name>
    <name evidence="18" type="ORF">CRD36_04720</name>
</gene>
<dbReference type="EMBL" id="PDEM01000009">
    <property type="protein sequence ID" value="PHZ85979.1"/>
    <property type="molecule type" value="Genomic_DNA"/>
</dbReference>
<evidence type="ECO:0000256" key="3">
    <source>
        <dbReference type="ARBA" id="ARBA00022490"/>
    </source>
</evidence>
<feature type="binding site" evidence="14">
    <location>
        <position position="191"/>
    </location>
    <ligand>
        <name>Zn(2+)</name>
        <dbReference type="ChEBI" id="CHEBI:29105"/>
        <label>2</label>
    </ligand>
</feature>
<keyword evidence="10 14" id="KW-0143">Chaperone</keyword>
<dbReference type="CDD" id="cd06257">
    <property type="entry name" value="DnaJ"/>
    <property type="match status" value="1"/>
</dbReference>
<evidence type="ECO:0000256" key="6">
    <source>
        <dbReference type="ARBA" id="ARBA00022737"/>
    </source>
</evidence>
<feature type="repeat" description="CXXCXGXG motif" evidence="14">
    <location>
        <begin position="149"/>
        <end position="156"/>
    </location>
</feature>
<evidence type="ECO:0000259" key="16">
    <source>
        <dbReference type="PROSITE" id="PS50076"/>
    </source>
</evidence>
<comment type="similarity">
    <text evidence="12 14">Belongs to the DnaJ family.</text>
</comment>
<dbReference type="GO" id="GO:0005737">
    <property type="term" value="C:cytoplasm"/>
    <property type="evidence" value="ECO:0007669"/>
    <property type="project" value="UniProtKB-SubCell"/>
</dbReference>
<feature type="binding site" evidence="14">
    <location>
        <position position="149"/>
    </location>
    <ligand>
        <name>Zn(2+)</name>
        <dbReference type="ChEBI" id="CHEBI:29105"/>
        <label>1</label>
    </ligand>
</feature>
<dbReference type="FunFam" id="2.10.230.10:FF:000002">
    <property type="entry name" value="Molecular chaperone DnaJ"/>
    <property type="match status" value="1"/>
</dbReference>
<name>A0A2G4YUG7_9PROT</name>
<dbReference type="InterPro" id="IPR012724">
    <property type="entry name" value="DnaJ"/>
</dbReference>
<evidence type="ECO:0000256" key="13">
    <source>
        <dbReference type="ARBA" id="ARBA00067609"/>
    </source>
</evidence>
<keyword evidence="6 14" id="KW-0677">Repeat</keyword>
<dbReference type="InterPro" id="IPR036410">
    <property type="entry name" value="HSP_DnaJ_Cys-rich_dom_sf"/>
</dbReference>
<dbReference type="InParanoid" id="A0A2G4YUG7"/>
<proteinExistence type="inferred from homology"/>
<dbReference type="Gene3D" id="2.10.230.10">
    <property type="entry name" value="Heat shock protein DnaJ, cysteine-rich domain"/>
    <property type="match status" value="1"/>
</dbReference>
<dbReference type="CDD" id="cd10747">
    <property type="entry name" value="DnaJ_C"/>
    <property type="match status" value="1"/>
</dbReference>
<evidence type="ECO:0000256" key="2">
    <source>
        <dbReference type="ARBA" id="ARBA00011738"/>
    </source>
</evidence>
<keyword evidence="9 14" id="KW-0346">Stress response</keyword>
<evidence type="ECO:0000256" key="10">
    <source>
        <dbReference type="ARBA" id="ARBA00023186"/>
    </source>
</evidence>
<dbReference type="Gene3D" id="2.60.260.20">
    <property type="entry name" value="Urease metallochaperone UreE, N-terminal domain"/>
    <property type="match status" value="2"/>
</dbReference>
<dbReference type="SUPFAM" id="SSF57938">
    <property type="entry name" value="DnaJ/Hsp40 cysteine-rich domain"/>
    <property type="match status" value="1"/>
</dbReference>
<keyword evidence="4 14" id="KW-0235">DNA replication</keyword>
<dbReference type="Pfam" id="PF00226">
    <property type="entry name" value="DnaJ"/>
    <property type="match status" value="1"/>
</dbReference>
<dbReference type="PROSITE" id="PS00636">
    <property type="entry name" value="DNAJ_1"/>
    <property type="match status" value="1"/>
</dbReference>
<dbReference type="PRINTS" id="PR00625">
    <property type="entry name" value="JDOMAIN"/>
</dbReference>
<dbReference type="FunCoup" id="A0A2G4YUG7">
    <property type="interactions" value="641"/>
</dbReference>
<dbReference type="InterPro" id="IPR001623">
    <property type="entry name" value="DnaJ_domain"/>
</dbReference>
<dbReference type="InterPro" id="IPR001305">
    <property type="entry name" value="HSP_DnaJ_Cys-rich_dom"/>
</dbReference>
<feature type="zinc finger region" description="CR-type" evidence="15">
    <location>
        <begin position="136"/>
        <end position="214"/>
    </location>
</feature>
<dbReference type="HAMAP" id="MF_01152">
    <property type="entry name" value="DnaJ"/>
    <property type="match status" value="1"/>
</dbReference>
<dbReference type="Gene3D" id="1.10.287.110">
    <property type="entry name" value="DnaJ domain"/>
    <property type="match status" value="1"/>
</dbReference>
<feature type="binding site" evidence="14">
    <location>
        <position position="188"/>
    </location>
    <ligand>
        <name>Zn(2+)</name>
        <dbReference type="ChEBI" id="CHEBI:29105"/>
        <label>2</label>
    </ligand>
</feature>
<evidence type="ECO:0000313" key="18">
    <source>
        <dbReference type="EMBL" id="PHZ85979.1"/>
    </source>
</evidence>
<dbReference type="PANTHER" id="PTHR43096:SF48">
    <property type="entry name" value="CHAPERONE PROTEIN DNAJ"/>
    <property type="match status" value="1"/>
</dbReference>
<dbReference type="PROSITE" id="PS50076">
    <property type="entry name" value="DNAJ_2"/>
    <property type="match status" value="1"/>
</dbReference>
<feature type="binding site" evidence="14">
    <location>
        <position position="152"/>
    </location>
    <ligand>
        <name>Zn(2+)</name>
        <dbReference type="ChEBI" id="CHEBI:29105"/>
        <label>1</label>
    </ligand>
</feature>
<feature type="domain" description="CR-type" evidence="17">
    <location>
        <begin position="136"/>
        <end position="214"/>
    </location>
</feature>
<evidence type="ECO:0000256" key="5">
    <source>
        <dbReference type="ARBA" id="ARBA00022723"/>
    </source>
</evidence>
<dbReference type="InterPro" id="IPR008971">
    <property type="entry name" value="HSP40/DnaJ_pept-bd"/>
</dbReference>
<dbReference type="GO" id="GO:0005524">
    <property type="term" value="F:ATP binding"/>
    <property type="evidence" value="ECO:0007669"/>
    <property type="project" value="InterPro"/>
</dbReference>
<dbReference type="GO" id="GO:0031072">
    <property type="term" value="F:heat shock protein binding"/>
    <property type="evidence" value="ECO:0007669"/>
    <property type="project" value="InterPro"/>
</dbReference>
<evidence type="ECO:0000256" key="11">
    <source>
        <dbReference type="ARBA" id="ARBA00053423"/>
    </source>
</evidence>
<dbReference type="FunFam" id="2.60.260.20:FF:000004">
    <property type="entry name" value="Molecular chaperone DnaJ"/>
    <property type="match status" value="1"/>
</dbReference>
<sequence>MAKTCYYELLNVERGVSATDLKKSYRKMAMQFHPDRNPGDAAAEAKFKEVSEAYEILKDDQKRAAYDQYGHAAFENGGMGGGGMGGGFEGSFSDIFEDLFGMGGGGRGRSSRRGGPRRGADLQYNLTITLEDAFSGKEEKITIPRAEQCGDCDGSGAEEGSKPETCSACGGIGKVQTQQGFFTVERTCPRCQGQGQVIANPCGTCHGLGKVEKTKTLSVKIPAGVEDGTRIRLQGEGEAGSKGAPPGDLYIFISVEYHPIFQREGSTILCNVPISMATAALGGEIGVPTVNGKKAKVKISAGNQTGKQYRIRGKGMPILHSQQMGDMIIQTTVETPVNMTKKQKELLRAFADECGEEVSPESSGFFDKVKTLWDDLTE</sequence>
<keyword evidence="5 14" id="KW-0479">Metal-binding</keyword>
<keyword evidence="8 14" id="KW-0862">Zinc</keyword>
<dbReference type="InterPro" id="IPR036869">
    <property type="entry name" value="J_dom_sf"/>
</dbReference>
<dbReference type="GO" id="GO:0042026">
    <property type="term" value="P:protein refolding"/>
    <property type="evidence" value="ECO:0007669"/>
    <property type="project" value="TreeGrafter"/>
</dbReference>
<feature type="repeat" description="CXXCXGXG motif" evidence="14">
    <location>
        <begin position="166"/>
        <end position="173"/>
    </location>
</feature>